<evidence type="ECO:0000256" key="1">
    <source>
        <dbReference type="SAM" id="MobiDB-lite"/>
    </source>
</evidence>
<organism evidence="2">
    <name type="scientific">Arundo donax</name>
    <name type="common">Giant reed</name>
    <name type="synonym">Donax arundinaceus</name>
    <dbReference type="NCBI Taxonomy" id="35708"/>
    <lineage>
        <taxon>Eukaryota</taxon>
        <taxon>Viridiplantae</taxon>
        <taxon>Streptophyta</taxon>
        <taxon>Embryophyta</taxon>
        <taxon>Tracheophyta</taxon>
        <taxon>Spermatophyta</taxon>
        <taxon>Magnoliopsida</taxon>
        <taxon>Liliopsida</taxon>
        <taxon>Poales</taxon>
        <taxon>Poaceae</taxon>
        <taxon>PACMAD clade</taxon>
        <taxon>Arundinoideae</taxon>
        <taxon>Arundineae</taxon>
        <taxon>Arundo</taxon>
    </lineage>
</organism>
<proteinExistence type="predicted"/>
<feature type="region of interest" description="Disordered" evidence="1">
    <location>
        <begin position="1"/>
        <end position="34"/>
    </location>
</feature>
<reference evidence="2" key="1">
    <citation type="submission" date="2014-09" db="EMBL/GenBank/DDBJ databases">
        <authorList>
            <person name="Magalhaes I.L.F."/>
            <person name="Oliveira U."/>
            <person name="Santos F.R."/>
            <person name="Vidigal T.H.D.A."/>
            <person name="Brescovit A.D."/>
            <person name="Santos A.J."/>
        </authorList>
    </citation>
    <scope>NUCLEOTIDE SEQUENCE</scope>
    <source>
        <tissue evidence="2">Shoot tissue taken approximately 20 cm above the soil surface</tissue>
    </source>
</reference>
<name>A0A0A9BQI0_ARUDO</name>
<dbReference type="EMBL" id="GBRH01236363">
    <property type="protein sequence ID" value="JAD61532.1"/>
    <property type="molecule type" value="Transcribed_RNA"/>
</dbReference>
<dbReference type="AlphaFoldDB" id="A0A0A9BQI0"/>
<evidence type="ECO:0000313" key="2">
    <source>
        <dbReference type="EMBL" id="JAD61532.1"/>
    </source>
</evidence>
<reference evidence="2" key="2">
    <citation type="journal article" date="2015" name="Data Brief">
        <title>Shoot transcriptome of the giant reed, Arundo donax.</title>
        <authorList>
            <person name="Barrero R.A."/>
            <person name="Guerrero F.D."/>
            <person name="Moolhuijzen P."/>
            <person name="Goolsby J.A."/>
            <person name="Tidwell J."/>
            <person name="Bellgard S.E."/>
            <person name="Bellgard M.I."/>
        </authorList>
    </citation>
    <scope>NUCLEOTIDE SEQUENCE</scope>
    <source>
        <tissue evidence="2">Shoot tissue taken approximately 20 cm above the soil surface</tissue>
    </source>
</reference>
<protein>
    <submittedName>
        <fullName evidence="2">Uncharacterized protein</fullName>
    </submittedName>
</protein>
<sequence>MAKPVEQGSIRPSTMLVWSDAQTRERRSGHYSPHCSMRCRRLKNLERRK</sequence>
<accession>A0A0A9BQI0</accession>